<evidence type="ECO:0000313" key="2">
    <source>
        <dbReference type="EMBL" id="RUA23239.1"/>
    </source>
</evidence>
<comment type="caution">
    <text evidence="2">The sequence shown here is derived from an EMBL/GenBank/DDBJ whole genome shotgun (WGS) entry which is preliminary data.</text>
</comment>
<organism evidence="2">
    <name type="scientific">Billgrantia gudaonensis</name>
    <dbReference type="NCBI Taxonomy" id="376427"/>
    <lineage>
        <taxon>Bacteria</taxon>
        <taxon>Pseudomonadati</taxon>
        <taxon>Pseudomonadota</taxon>
        <taxon>Gammaproteobacteria</taxon>
        <taxon>Oceanospirillales</taxon>
        <taxon>Halomonadaceae</taxon>
        <taxon>Billgrantia</taxon>
    </lineage>
</organism>
<protein>
    <submittedName>
        <fullName evidence="2">Uncharacterized protein</fullName>
    </submittedName>
</protein>
<name>A0A3S0R5K7_9GAMM</name>
<keyword evidence="1" id="KW-0472">Membrane</keyword>
<keyword evidence="1" id="KW-1133">Transmembrane helix</keyword>
<reference evidence="2" key="1">
    <citation type="submission" date="2018-12" db="EMBL/GenBank/DDBJ databases">
        <authorList>
            <person name="Jadhav K."/>
            <person name="Kushwaha B."/>
            <person name="Jadhav I."/>
        </authorList>
    </citation>
    <scope>NUCLEOTIDE SEQUENCE [LARGE SCALE GENOMIC DNA]</scope>
    <source>
        <strain evidence="2">SBS 10</strain>
    </source>
</reference>
<gene>
    <name evidence="2" type="ORF">DSL92_00170</name>
</gene>
<feature type="transmembrane region" description="Helical" evidence="1">
    <location>
        <begin position="70"/>
        <end position="87"/>
    </location>
</feature>
<accession>A0A3S0R5K7</accession>
<dbReference type="EMBL" id="RXHI01000001">
    <property type="protein sequence ID" value="RUA23239.1"/>
    <property type="molecule type" value="Genomic_DNA"/>
</dbReference>
<evidence type="ECO:0000256" key="1">
    <source>
        <dbReference type="SAM" id="Phobius"/>
    </source>
</evidence>
<keyword evidence="1" id="KW-0812">Transmembrane</keyword>
<proteinExistence type="predicted"/>
<feature type="transmembrane region" description="Helical" evidence="1">
    <location>
        <begin position="36"/>
        <end position="58"/>
    </location>
</feature>
<dbReference type="AlphaFoldDB" id="A0A3S0R5K7"/>
<sequence length="146" mass="15725">MLQRCASFGILALVLGLQLLEPFVQATQMSAQPVRILLPLIAFGFDGGQIGTAGFQSLLNVGQMLSQRRFALNGIFCLALSLLRGLLGCGHLPIRLLAILAQRFVGRFLGVLQTRSTNVATLPGCPGRVTHRAFRRVELATPSGVR</sequence>